<evidence type="ECO:0000256" key="1">
    <source>
        <dbReference type="ARBA" id="ARBA00022737"/>
    </source>
</evidence>
<dbReference type="InterPro" id="IPR011990">
    <property type="entry name" value="TPR-like_helical_dom_sf"/>
</dbReference>
<dbReference type="InterPro" id="IPR050498">
    <property type="entry name" value="Ycf3"/>
</dbReference>
<dbReference type="Gene3D" id="1.25.40.10">
    <property type="entry name" value="Tetratricopeptide repeat domain"/>
    <property type="match status" value="4"/>
</dbReference>
<dbReference type="GO" id="GO:0009279">
    <property type="term" value="C:cell outer membrane"/>
    <property type="evidence" value="ECO:0007669"/>
    <property type="project" value="TreeGrafter"/>
</dbReference>
<dbReference type="Pfam" id="PF13414">
    <property type="entry name" value="TPR_11"/>
    <property type="match status" value="1"/>
</dbReference>
<feature type="repeat" description="TPR" evidence="3">
    <location>
        <begin position="429"/>
        <end position="462"/>
    </location>
</feature>
<dbReference type="PANTHER" id="PTHR44858">
    <property type="entry name" value="TETRATRICOPEPTIDE REPEAT PROTEIN 6"/>
    <property type="match status" value="1"/>
</dbReference>
<name>A0A7W0HSG1_9ACTN</name>
<reference evidence="4 5" key="1">
    <citation type="submission" date="2020-07" db="EMBL/GenBank/DDBJ databases">
        <title>Genomic Encyclopedia of Type Strains, Phase IV (KMG-IV): sequencing the most valuable type-strain genomes for metagenomic binning, comparative biology and taxonomic classification.</title>
        <authorList>
            <person name="Goeker M."/>
        </authorList>
    </citation>
    <scope>NUCLEOTIDE SEQUENCE [LARGE SCALE GENOMIC DNA]</scope>
    <source>
        <strain evidence="4 5">DSM 45533</strain>
    </source>
</reference>
<dbReference type="Pfam" id="PF13432">
    <property type="entry name" value="TPR_16"/>
    <property type="match status" value="2"/>
</dbReference>
<dbReference type="InterPro" id="IPR019734">
    <property type="entry name" value="TPR_rpt"/>
</dbReference>
<dbReference type="SMART" id="SM00028">
    <property type="entry name" value="TPR"/>
    <property type="match status" value="9"/>
</dbReference>
<proteinExistence type="predicted"/>
<accession>A0A7W0HSG1</accession>
<sequence>MNTIVIDADRRLRGPYTLAAGLLETLVPKARPELVAAHDIELRVAAPHLGVAARRTSLADGLPSEERILVPGARRTLWIANGLAEFVRDALPEAVTMIVDNLDEADQTDREFLGVLARRVPQVRVERGRDMPSGLPLVTDFERLRNEGFHHAMAEGGLAALARTPDDWTLLSRTACALAAIEREDEALELYHRSRRTCVDPLARATTACQTATILVRHSDPSRRDPEEALGWINEAITITSLLPDPGERAFHLSFDLNTRALVEVRLGRLDRAAALVDEAIEVASALGERHPIHRLVLLANRAQLRGVTEEALADYDEAVAIDPGYPDYYLDRGNLLVKLGRQEEALADYETAMRVSPPFPEPYYNRAGIRFGAGDLEGALADLDYALELDPAFAPAYVNRAGLHAALGQYGKARRDVERGLELDSGSAHLLCVLGQVEDAEGRADLARAAFDRAISLQPDLAAAWAGRGRLAFDQGDARGAVADLTRALDLDDGAELRFNRAVALRACGRADEARADLHAAARLAPGDEDIRQALAAG</sequence>
<keyword evidence="1" id="KW-0677">Repeat</keyword>
<feature type="repeat" description="TPR" evidence="3">
    <location>
        <begin position="361"/>
        <end position="394"/>
    </location>
</feature>
<dbReference type="EMBL" id="JACDUR010000005">
    <property type="protein sequence ID" value="MBA2893980.1"/>
    <property type="molecule type" value="Genomic_DNA"/>
</dbReference>
<dbReference type="SUPFAM" id="SSF48452">
    <property type="entry name" value="TPR-like"/>
    <property type="match status" value="2"/>
</dbReference>
<gene>
    <name evidence="4" type="ORF">HNR30_005341</name>
</gene>
<dbReference type="RefSeq" id="WP_181612722.1">
    <property type="nucleotide sequence ID" value="NZ_BAABAM010000005.1"/>
</dbReference>
<keyword evidence="5" id="KW-1185">Reference proteome</keyword>
<dbReference type="AlphaFoldDB" id="A0A7W0HSG1"/>
<organism evidence="4 5">
    <name type="scientific">Nonomuraea soli</name>
    <dbReference type="NCBI Taxonomy" id="1032476"/>
    <lineage>
        <taxon>Bacteria</taxon>
        <taxon>Bacillati</taxon>
        <taxon>Actinomycetota</taxon>
        <taxon>Actinomycetes</taxon>
        <taxon>Streptosporangiales</taxon>
        <taxon>Streptosporangiaceae</taxon>
        <taxon>Nonomuraea</taxon>
    </lineage>
</organism>
<dbReference type="GO" id="GO:0046813">
    <property type="term" value="P:receptor-mediated virion attachment to host cell"/>
    <property type="evidence" value="ECO:0007669"/>
    <property type="project" value="TreeGrafter"/>
</dbReference>
<protein>
    <submittedName>
        <fullName evidence="4">Tetratricopeptide (TPR) repeat protein</fullName>
    </submittedName>
</protein>
<dbReference type="Proteomes" id="UP000530928">
    <property type="component" value="Unassembled WGS sequence"/>
</dbReference>
<comment type="caution">
    <text evidence="4">The sequence shown here is derived from an EMBL/GenBank/DDBJ whole genome shotgun (WGS) entry which is preliminary data.</text>
</comment>
<evidence type="ECO:0000256" key="2">
    <source>
        <dbReference type="ARBA" id="ARBA00022803"/>
    </source>
</evidence>
<evidence type="ECO:0000256" key="3">
    <source>
        <dbReference type="PROSITE-ProRule" id="PRU00339"/>
    </source>
</evidence>
<feature type="repeat" description="TPR" evidence="3">
    <location>
        <begin position="327"/>
        <end position="360"/>
    </location>
</feature>
<evidence type="ECO:0000313" key="4">
    <source>
        <dbReference type="EMBL" id="MBA2893980.1"/>
    </source>
</evidence>
<keyword evidence="2 3" id="KW-0802">TPR repeat</keyword>
<dbReference type="PROSITE" id="PS50005">
    <property type="entry name" value="TPR"/>
    <property type="match status" value="3"/>
</dbReference>
<evidence type="ECO:0000313" key="5">
    <source>
        <dbReference type="Proteomes" id="UP000530928"/>
    </source>
</evidence>
<dbReference type="PANTHER" id="PTHR44858:SF1">
    <property type="entry name" value="UDP-N-ACETYLGLUCOSAMINE--PEPTIDE N-ACETYLGLUCOSAMINYLTRANSFERASE SPINDLY-RELATED"/>
    <property type="match status" value="1"/>
</dbReference>